<feature type="domain" description="LIM zinc-binding" evidence="13">
    <location>
        <begin position="48"/>
        <end position="113"/>
    </location>
</feature>
<dbReference type="GO" id="GO:0030182">
    <property type="term" value="P:neuron differentiation"/>
    <property type="evidence" value="ECO:0007669"/>
    <property type="project" value="TreeGrafter"/>
</dbReference>
<evidence type="ECO:0000256" key="8">
    <source>
        <dbReference type="ARBA" id="ARBA00023242"/>
    </source>
</evidence>
<keyword evidence="5 10" id="KW-0440">LIM domain</keyword>
<dbReference type="PROSITE" id="PS00478">
    <property type="entry name" value="LIM_DOMAIN_1"/>
    <property type="match status" value="1"/>
</dbReference>
<dbReference type="PROSITE" id="PS50071">
    <property type="entry name" value="HOMEOBOX_2"/>
    <property type="match status" value="1"/>
</dbReference>
<evidence type="ECO:0000256" key="6">
    <source>
        <dbReference type="ARBA" id="ARBA00023125"/>
    </source>
</evidence>
<dbReference type="GO" id="GO:0000981">
    <property type="term" value="F:DNA-binding transcription factor activity, RNA polymerase II-specific"/>
    <property type="evidence" value="ECO:0007669"/>
    <property type="project" value="InterPro"/>
</dbReference>
<evidence type="ECO:0000256" key="12">
    <source>
        <dbReference type="SAM" id="MobiDB-lite"/>
    </source>
</evidence>
<dbReference type="GO" id="GO:0000977">
    <property type="term" value="F:RNA polymerase II transcription regulatory region sequence-specific DNA binding"/>
    <property type="evidence" value="ECO:0007669"/>
    <property type="project" value="TreeGrafter"/>
</dbReference>
<dbReference type="Proteomes" id="UP000694563">
    <property type="component" value="Chromosome 33"/>
</dbReference>
<reference evidence="15" key="2">
    <citation type="submission" date="2025-08" db="UniProtKB">
        <authorList>
            <consortium name="Ensembl"/>
        </authorList>
    </citation>
    <scope>IDENTIFICATION</scope>
</reference>
<dbReference type="PROSITE" id="PS50023">
    <property type="entry name" value="LIM_DOMAIN_2"/>
    <property type="match status" value="1"/>
</dbReference>
<reference evidence="15" key="1">
    <citation type="submission" date="2020-10" db="EMBL/GenBank/DDBJ databases">
        <title>Catharus ustulatus (Swainson's thrush) genome, bCatUst1, primary haplotype v2.</title>
        <authorList>
            <person name="Delmore K."/>
            <person name="Vafadar M."/>
            <person name="Formenti G."/>
            <person name="Chow W."/>
            <person name="Pelan S."/>
            <person name="Howe K."/>
            <person name="Rhie A."/>
            <person name="Mountcastle J."/>
            <person name="Haase B."/>
            <person name="Fedrigo O."/>
            <person name="Jarvis E.D."/>
        </authorList>
    </citation>
    <scope>NUCLEOTIDE SEQUENCE [LARGE SCALE GENOMIC DNA]</scope>
</reference>
<evidence type="ECO:0000256" key="11">
    <source>
        <dbReference type="RuleBase" id="RU000682"/>
    </source>
</evidence>
<evidence type="ECO:0000313" key="15">
    <source>
        <dbReference type="Ensembl" id="ENSCUSP00005009492.1"/>
    </source>
</evidence>
<evidence type="ECO:0000256" key="7">
    <source>
        <dbReference type="ARBA" id="ARBA00023155"/>
    </source>
</evidence>
<dbReference type="AlphaFoldDB" id="A0A8C3U7Y4"/>
<dbReference type="SUPFAM" id="SSF46689">
    <property type="entry name" value="Homeodomain-like"/>
    <property type="match status" value="1"/>
</dbReference>
<keyword evidence="4 10" id="KW-0862">Zinc</keyword>
<feature type="compositionally biased region" description="Low complexity" evidence="12">
    <location>
        <begin position="118"/>
        <end position="143"/>
    </location>
</feature>
<organism evidence="15 16">
    <name type="scientific">Catharus ustulatus</name>
    <name type="common">Russet-backed thrush</name>
    <name type="synonym">Hylocichla ustulatus</name>
    <dbReference type="NCBI Taxonomy" id="91951"/>
    <lineage>
        <taxon>Eukaryota</taxon>
        <taxon>Metazoa</taxon>
        <taxon>Chordata</taxon>
        <taxon>Craniata</taxon>
        <taxon>Vertebrata</taxon>
        <taxon>Euteleostomi</taxon>
        <taxon>Archelosauria</taxon>
        <taxon>Archosauria</taxon>
        <taxon>Dinosauria</taxon>
        <taxon>Saurischia</taxon>
        <taxon>Theropoda</taxon>
        <taxon>Coelurosauria</taxon>
        <taxon>Aves</taxon>
        <taxon>Neognathae</taxon>
        <taxon>Neoaves</taxon>
        <taxon>Telluraves</taxon>
        <taxon>Australaves</taxon>
        <taxon>Passeriformes</taxon>
        <taxon>Turdidae</taxon>
        <taxon>Catharus</taxon>
    </lineage>
</organism>
<dbReference type="SMART" id="SM00132">
    <property type="entry name" value="LIM"/>
    <property type="match status" value="2"/>
</dbReference>
<evidence type="ECO:0000256" key="4">
    <source>
        <dbReference type="ARBA" id="ARBA00022833"/>
    </source>
</evidence>
<dbReference type="SUPFAM" id="SSF57716">
    <property type="entry name" value="Glucocorticoid receptor-like (DNA-binding domain)"/>
    <property type="match status" value="1"/>
</dbReference>
<keyword evidence="6 9" id="KW-0238">DNA-binding</keyword>
<dbReference type="PANTHER" id="PTHR24208">
    <property type="entry name" value="LIM/HOMEOBOX PROTEIN LHX"/>
    <property type="match status" value="1"/>
</dbReference>
<dbReference type="GO" id="GO:0046872">
    <property type="term" value="F:metal ion binding"/>
    <property type="evidence" value="ECO:0007669"/>
    <property type="project" value="UniProtKB-KW"/>
</dbReference>
<keyword evidence="2 10" id="KW-0479">Metal-binding</keyword>
<dbReference type="InterPro" id="IPR001356">
    <property type="entry name" value="HD"/>
</dbReference>
<dbReference type="Pfam" id="PF00412">
    <property type="entry name" value="LIM"/>
    <property type="match status" value="2"/>
</dbReference>
<dbReference type="CDD" id="cd00086">
    <property type="entry name" value="homeodomain"/>
    <property type="match status" value="1"/>
</dbReference>
<dbReference type="InterPro" id="IPR050453">
    <property type="entry name" value="LIM_Homeobox_TF"/>
</dbReference>
<dbReference type="Ensembl" id="ENSCUST00005009880.1">
    <property type="protein sequence ID" value="ENSCUSP00005009492.1"/>
    <property type="gene ID" value="ENSCUSG00005006040.1"/>
</dbReference>
<feature type="DNA-binding region" description="Homeobox" evidence="9">
    <location>
        <begin position="154"/>
        <end position="213"/>
    </location>
</feature>
<feature type="domain" description="Homeobox" evidence="14">
    <location>
        <begin position="152"/>
        <end position="212"/>
    </location>
</feature>
<dbReference type="InterPro" id="IPR009057">
    <property type="entry name" value="Homeodomain-like_sf"/>
</dbReference>
<keyword evidence="8 9" id="KW-0539">Nucleus</keyword>
<dbReference type="InterPro" id="IPR017970">
    <property type="entry name" value="Homeobox_CS"/>
</dbReference>
<evidence type="ECO:0000256" key="3">
    <source>
        <dbReference type="ARBA" id="ARBA00022737"/>
    </source>
</evidence>
<dbReference type="Gene3D" id="1.10.10.60">
    <property type="entry name" value="Homeodomain-like"/>
    <property type="match status" value="1"/>
</dbReference>
<name>A0A8C3U7Y4_CATUS</name>
<dbReference type="PANTHER" id="PTHR24208:SF118">
    <property type="entry name" value="LIM HOMEOBOX TRANSCRIPTION FACTOR 1-ALPHA"/>
    <property type="match status" value="1"/>
</dbReference>
<evidence type="ECO:0000259" key="13">
    <source>
        <dbReference type="PROSITE" id="PS50023"/>
    </source>
</evidence>
<dbReference type="GO" id="GO:0005634">
    <property type="term" value="C:nucleus"/>
    <property type="evidence" value="ECO:0007669"/>
    <property type="project" value="UniProtKB-SubCell"/>
</dbReference>
<dbReference type="InterPro" id="IPR001781">
    <property type="entry name" value="Znf_LIM"/>
</dbReference>
<reference evidence="15" key="3">
    <citation type="submission" date="2025-09" db="UniProtKB">
        <authorList>
            <consortium name="Ensembl"/>
        </authorList>
    </citation>
    <scope>IDENTIFICATION</scope>
</reference>
<evidence type="ECO:0000313" key="16">
    <source>
        <dbReference type="Proteomes" id="UP000694563"/>
    </source>
</evidence>
<keyword evidence="7 9" id="KW-0371">Homeobox</keyword>
<evidence type="ECO:0000256" key="2">
    <source>
        <dbReference type="ARBA" id="ARBA00022723"/>
    </source>
</evidence>
<evidence type="ECO:0000256" key="9">
    <source>
        <dbReference type="PROSITE-ProRule" id="PRU00108"/>
    </source>
</evidence>
<dbReference type="FunFam" id="1.10.10.60:FF:000448">
    <property type="entry name" value="LIM/homeobox protein Lhx4"/>
    <property type="match status" value="1"/>
</dbReference>
<keyword evidence="3" id="KW-0677">Repeat</keyword>
<accession>A0A8C3U7Y4</accession>
<proteinExistence type="predicted"/>
<dbReference type="SMART" id="SM00389">
    <property type="entry name" value="HOX"/>
    <property type="match status" value="1"/>
</dbReference>
<evidence type="ECO:0000259" key="14">
    <source>
        <dbReference type="PROSITE" id="PS50071"/>
    </source>
</evidence>
<dbReference type="Gene3D" id="2.10.110.10">
    <property type="entry name" value="Cysteine Rich Protein"/>
    <property type="match status" value="2"/>
</dbReference>
<protein>
    <submittedName>
        <fullName evidence="15">Uncharacterized protein</fullName>
    </submittedName>
</protein>
<evidence type="ECO:0000256" key="5">
    <source>
        <dbReference type="ARBA" id="ARBA00023038"/>
    </source>
</evidence>
<feature type="region of interest" description="Disordered" evidence="12">
    <location>
        <begin position="114"/>
        <end position="168"/>
    </location>
</feature>
<dbReference type="Pfam" id="PF00046">
    <property type="entry name" value="Homeodomain"/>
    <property type="match status" value="1"/>
</dbReference>
<evidence type="ECO:0000256" key="10">
    <source>
        <dbReference type="PROSITE-ProRule" id="PRU00125"/>
    </source>
</evidence>
<dbReference type="PROSITE" id="PS00027">
    <property type="entry name" value="HOMEOBOX_1"/>
    <property type="match status" value="1"/>
</dbReference>
<sequence length="344" mass="38495">FFCRVADGSSWHERCLRCCACGCALQGSCFCRGSKIYCRPDYERLFLQRCSRCQVPVGRSEPILRVLQGIFHQQCMSCNRCSRRLRRGDRFVLRRGRLLCHIFSRIYPDGNDPDRNFSGDFPDGNNPNGNFSGDFSGNFSMDFPGNLGKDPKRSKRPRTILSSQQRRTFRDSFELSPKPCRKVRETLAAQTGLTVRVVQVWFQNQRAKMKKMARRQQEQLGNSRGEIPAGRGNFGNLGINSQSSILEGIPGNFGNGKLGIHSQSSILGGISGNFGNLGNGKLRINSQSSILGEIPGNFGNGKLRINSQSSILVGIPGNFGNWELIPRAPSLGDFREFWEWEIGN</sequence>
<comment type="subcellular location">
    <subcellularLocation>
        <location evidence="1 9 11">Nucleus</location>
    </subcellularLocation>
</comment>
<keyword evidence="16" id="KW-1185">Reference proteome</keyword>
<evidence type="ECO:0000256" key="1">
    <source>
        <dbReference type="ARBA" id="ARBA00004123"/>
    </source>
</evidence>